<evidence type="ECO:0000313" key="3">
    <source>
        <dbReference type="Proteomes" id="UP001314169"/>
    </source>
</evidence>
<sequence length="115" mass="12327">MLSENSTENKKNGFASPLNKIPLPLPVNPSHGGRTLTCRAQPRPCNLRDGVGSTAVLRIRDGIWQAQTGFQPKSPPGRRQPSCGEHITVVLQPSGPEPASGLTFFLNQKATLLSS</sequence>
<protein>
    <submittedName>
        <fullName evidence="2">Uncharacterized protein</fullName>
    </submittedName>
</protein>
<dbReference type="EMBL" id="OY882865">
    <property type="protein sequence ID" value="CAK6448423.1"/>
    <property type="molecule type" value="Genomic_DNA"/>
</dbReference>
<evidence type="ECO:0000256" key="1">
    <source>
        <dbReference type="SAM" id="MobiDB-lite"/>
    </source>
</evidence>
<reference evidence="2" key="1">
    <citation type="submission" date="2023-12" db="EMBL/GenBank/DDBJ databases">
        <authorList>
            <person name="Brown T."/>
        </authorList>
    </citation>
    <scope>NUCLEOTIDE SEQUENCE</scope>
</reference>
<evidence type="ECO:0000313" key="2">
    <source>
        <dbReference type="EMBL" id="CAK6448423.1"/>
    </source>
</evidence>
<dbReference type="Proteomes" id="UP001314169">
    <property type="component" value="Chromosome 8"/>
</dbReference>
<name>A0ABP0AER8_PIPNA</name>
<gene>
    <name evidence="2" type="ORF">MPIPNATIZW_LOCUS16729</name>
</gene>
<feature type="region of interest" description="Disordered" evidence="1">
    <location>
        <begin position="1"/>
        <end position="34"/>
    </location>
</feature>
<organism evidence="2 3">
    <name type="scientific">Pipistrellus nathusii</name>
    <name type="common">Nathusius' pipistrelle</name>
    <dbReference type="NCBI Taxonomy" id="59473"/>
    <lineage>
        <taxon>Eukaryota</taxon>
        <taxon>Metazoa</taxon>
        <taxon>Chordata</taxon>
        <taxon>Craniata</taxon>
        <taxon>Vertebrata</taxon>
        <taxon>Euteleostomi</taxon>
        <taxon>Mammalia</taxon>
        <taxon>Eutheria</taxon>
        <taxon>Laurasiatheria</taxon>
        <taxon>Chiroptera</taxon>
        <taxon>Yangochiroptera</taxon>
        <taxon>Vespertilionidae</taxon>
        <taxon>Pipistrellus</taxon>
    </lineage>
</organism>
<keyword evidence="3" id="KW-1185">Reference proteome</keyword>
<proteinExistence type="predicted"/>
<accession>A0ABP0AER8</accession>